<accession>A0ACB9J9R4</accession>
<reference evidence="2" key="1">
    <citation type="journal article" date="2022" name="Mol. Ecol. Resour.">
        <title>The genomes of chicory, endive, great burdock and yacon provide insights into Asteraceae palaeo-polyploidization history and plant inulin production.</title>
        <authorList>
            <person name="Fan W."/>
            <person name="Wang S."/>
            <person name="Wang H."/>
            <person name="Wang A."/>
            <person name="Jiang F."/>
            <person name="Liu H."/>
            <person name="Zhao H."/>
            <person name="Xu D."/>
            <person name="Zhang Y."/>
        </authorList>
    </citation>
    <scope>NUCLEOTIDE SEQUENCE [LARGE SCALE GENOMIC DNA]</scope>
    <source>
        <strain evidence="2">cv. Yunnan</strain>
    </source>
</reference>
<name>A0ACB9J9R4_9ASTR</name>
<protein>
    <submittedName>
        <fullName evidence="1">Uncharacterized protein</fullName>
    </submittedName>
</protein>
<reference evidence="1 2" key="2">
    <citation type="journal article" date="2022" name="Mol. Ecol. Resour.">
        <title>The genomes of chicory, endive, great burdock and yacon provide insights into Asteraceae paleo-polyploidization history and plant inulin production.</title>
        <authorList>
            <person name="Fan W."/>
            <person name="Wang S."/>
            <person name="Wang H."/>
            <person name="Wang A."/>
            <person name="Jiang F."/>
            <person name="Liu H."/>
            <person name="Zhao H."/>
            <person name="Xu D."/>
            <person name="Zhang Y."/>
        </authorList>
    </citation>
    <scope>NUCLEOTIDE SEQUENCE [LARGE SCALE GENOMIC DNA]</scope>
    <source>
        <strain evidence="2">cv. Yunnan</strain>
        <tissue evidence="1">Leaves</tissue>
    </source>
</reference>
<keyword evidence="2" id="KW-1185">Reference proteome</keyword>
<sequence length="404" mass="45139">MSIAAYLSRTARLSASQQNPVRTFSSSSTSLPSFRALKSVIKSEQDPIKIANLFESSISIPTFRRHRPLFTLSVHKLSRSKRFDLIDRILSKSITNSPAPQLASEGFWLRIVMLYSQAGMVDNALQVFNEMIQTKKCKVTEKSLCGVLSVMLDNKIYDDKFHKTYENLAKKTGVSPGVKSYNLILKAHVKAGRVDEAQALINEMESNGDAKPKPDISSYNILLGGYLDTGKKSAFDMVVKQVSEKGLEPDLVTYNYRIMRYCKSKECVRAKKLLDEMISKGVEPDSSSYNAVIFGFCKVGDLESARKVLEKMVSDGYVKATSFGYYTLMKHMVEEGEFDGGLKICKDIIQKKWVPPFEATKLLVNGLVKDSKADEAKEIVGNFKNRLRGSALQSWGMIEASLPI</sequence>
<organism evidence="1 2">
    <name type="scientific">Smallanthus sonchifolius</name>
    <dbReference type="NCBI Taxonomy" id="185202"/>
    <lineage>
        <taxon>Eukaryota</taxon>
        <taxon>Viridiplantae</taxon>
        <taxon>Streptophyta</taxon>
        <taxon>Embryophyta</taxon>
        <taxon>Tracheophyta</taxon>
        <taxon>Spermatophyta</taxon>
        <taxon>Magnoliopsida</taxon>
        <taxon>eudicotyledons</taxon>
        <taxon>Gunneridae</taxon>
        <taxon>Pentapetalae</taxon>
        <taxon>asterids</taxon>
        <taxon>campanulids</taxon>
        <taxon>Asterales</taxon>
        <taxon>Asteraceae</taxon>
        <taxon>Asteroideae</taxon>
        <taxon>Heliantheae alliance</taxon>
        <taxon>Millerieae</taxon>
        <taxon>Smallanthus</taxon>
    </lineage>
</organism>
<gene>
    <name evidence="1" type="ORF">L1987_10836</name>
</gene>
<dbReference type="Proteomes" id="UP001056120">
    <property type="component" value="Linkage Group LG04"/>
</dbReference>
<proteinExistence type="predicted"/>
<comment type="caution">
    <text evidence="1">The sequence shown here is derived from an EMBL/GenBank/DDBJ whole genome shotgun (WGS) entry which is preliminary data.</text>
</comment>
<dbReference type="EMBL" id="CM042021">
    <property type="protein sequence ID" value="KAI3817049.1"/>
    <property type="molecule type" value="Genomic_DNA"/>
</dbReference>
<evidence type="ECO:0000313" key="2">
    <source>
        <dbReference type="Proteomes" id="UP001056120"/>
    </source>
</evidence>
<evidence type="ECO:0000313" key="1">
    <source>
        <dbReference type="EMBL" id="KAI3817049.1"/>
    </source>
</evidence>